<sequence>MINRINRRPALFNLYGIDRTRLSTHAAAQGSPFKGRTGTGAGHQNLLSVSYSYFVIGA</sequence>
<comment type="caution">
    <text evidence="1">The sequence shown here is derived from an EMBL/GenBank/DDBJ whole genome shotgun (WGS) entry which is preliminary data.</text>
</comment>
<proteinExistence type="predicted"/>
<reference evidence="1" key="1">
    <citation type="submission" date="2019-08" db="EMBL/GenBank/DDBJ databases">
        <authorList>
            <person name="Kucharzyk K."/>
            <person name="Murdoch R.W."/>
            <person name="Higgins S."/>
            <person name="Loffler F."/>
        </authorList>
    </citation>
    <scope>NUCLEOTIDE SEQUENCE</scope>
</reference>
<evidence type="ECO:0000313" key="1">
    <source>
        <dbReference type="EMBL" id="MPN24775.1"/>
    </source>
</evidence>
<organism evidence="1">
    <name type="scientific">bioreactor metagenome</name>
    <dbReference type="NCBI Taxonomy" id="1076179"/>
    <lineage>
        <taxon>unclassified sequences</taxon>
        <taxon>metagenomes</taxon>
        <taxon>ecological metagenomes</taxon>
    </lineage>
</organism>
<protein>
    <submittedName>
        <fullName evidence="1">Uncharacterized protein</fullName>
    </submittedName>
</protein>
<name>A0A645GDM9_9ZZZZ</name>
<accession>A0A645GDM9</accession>
<gene>
    <name evidence="1" type="ORF">SDC9_172177</name>
</gene>
<dbReference type="AlphaFoldDB" id="A0A645GDM9"/>
<dbReference type="EMBL" id="VSSQ01073725">
    <property type="protein sequence ID" value="MPN24775.1"/>
    <property type="molecule type" value="Genomic_DNA"/>
</dbReference>